<evidence type="ECO:0000256" key="3">
    <source>
        <dbReference type="ARBA" id="ARBA00006484"/>
    </source>
</evidence>
<keyword evidence="10" id="KW-0576">Peroxisome</keyword>
<comment type="similarity">
    <text evidence="3">Belongs to the short-chain dehydrogenases/reductases (SDR) family.</text>
</comment>
<dbReference type="PANTHER" id="PTHR45024">
    <property type="entry name" value="DEHYDROGENASES, SHORT CHAIN"/>
    <property type="match status" value="1"/>
</dbReference>
<dbReference type="InterPro" id="IPR002539">
    <property type="entry name" value="MaoC-like_dom"/>
</dbReference>
<dbReference type="Pfam" id="PF00134">
    <property type="entry name" value="Cyclin_N"/>
    <property type="match status" value="1"/>
</dbReference>
<keyword evidence="11" id="KW-0456">Lyase</keyword>
<feature type="region of interest" description="Disordered" evidence="14">
    <location>
        <begin position="62"/>
        <end position="99"/>
    </location>
</feature>
<comment type="pathway">
    <text evidence="2">Lipid metabolism; fatty acid beta-oxidation.</text>
</comment>
<dbReference type="SUPFAM" id="SSF54637">
    <property type="entry name" value="Thioesterase/thiol ester dehydrase-isomerase"/>
    <property type="match status" value="2"/>
</dbReference>
<sequence>MPLPARRGLPQRVKADENAMSRHVRQTSNTGPIRFTAKDAAAKVSAARQALGEVTMAAVNRKDTLPKQASGKEKEETGLKRGRSDSTTLAQRVPLGPGRGQIASAAATVTNARIPASRSRVSIPPKRASRTIASEQIQDATEAKEENIPSEMDVETDAPVDYEEEDLLSNEREVEEMVGANAEVEDEDVVVPVPKVEAKHPRIWPEIATEQAVRYKKEVKAVRERFEDEVDMFDTTMVAEYAEEIFEYMCDLEDEVMPNPNYMDGQNEITWVMRQTLVDWLLQVHLRYHMVPETLWIAVNIVDRFLTKRVVSLLKLQLVGVTAMFIAAKYEEIVAPSVEEFVFMTENGYTKEEILKGERIMLQTLDFRISHYCSPYSWMRKISKADDYDIQTRTLSKFLTEVTLLDYRFLRVKPSVVAAVGMYCARKMLGGDWNEAFVFFSGYTEEQLMPGHNLLVEKLTEENFHKQYVCKKYANKKFLKASVFAIEWAKNYASGAAPSDSMALAHPRPNAPALQCHGRRMPSTASHAIVEGSPHTTSPAEQYCRRLDQQYPVRHTVVITGAGGGLGKAYSLLFASRGANVVVNDFNAAAAQKVVDEIVQDFKLTTDAAGGKAVANTSSVTDGAAVIKTAVDAFGSVTILINNAGILRDKGFKNMSDKEWDQITEVHLKGAFSCTKAAWPIFRKQKFGRVINTSSAAGLYGNFGQANYSAAKMGLVAFTKTLAREGAKYNIRSSAIAPMAASAMTETIMPPEMLANLNPEYVAPFVAALCHPEGPDASGKVFEVGAGFIAELRWERSNGAIFKTDSSFTPSAVKAKWDEVTDFKDPYYPQAVTDVDSLGKLEAAKKLPSNAQASPEVRFDGQTVIITGAGAGLGRAYAHMYGKLGANVVVNDVSEKGANAVVDEVTKAGGKAVAAVCSAEEGEKIVQIALEKFGGVHVLIANAGILRDKSFQAMTEQEWDIVVAVHLRGTYKVDILLCAKAVWPIFQKQKYGRIVTTCSQVGIYGNFGQANYSTAKAGITGLTRTLAIEGKKYNILANVIAPSAGTAMTSTIWPQDMVDAFKITKKRLEDSSKFWVDGLPKHAGNAQGAMDSPLPSLTRSKTSLLSGIKSQTLSSIFWLATLLTRYKDDGRATHPSTTQEAIQQIVENFGNKGDEVKAKFFKLSTGNHMNSRIKVIDGAKMKAYICASLRARTAAAYPNAFSDPEDSQLVREAKRVPTEPVPYSYTERDVILYNLGIGATEKELKWTFEGDDEFSALPTFGVVPQFACGAGIPLDWLPNFNPAKLLHGEQYLVIKGRIPTSGELINEGRILEVLDKGKAAAVTTIIETRDKSTGNVIFENQMTTFIRGAGGFGGKRAGNDRGPATAANTPPNRKPDAVMEEKTSTSQAALYRRFRLSGDYNPLHILPEFAAIGGFDQPILHGLCSMGIAGKHVLKAYGPYKDIKVRFAGVVYPGETIVTEMWKEGQKVIFSAKVKERNAVALTSAAVTLEDSEAKAKL</sequence>
<dbReference type="Pfam" id="PF00106">
    <property type="entry name" value="adh_short"/>
    <property type="match status" value="2"/>
</dbReference>
<dbReference type="CDD" id="cd03448">
    <property type="entry name" value="HDE_HSD"/>
    <property type="match status" value="1"/>
</dbReference>
<dbReference type="InterPro" id="IPR048258">
    <property type="entry name" value="Cyclins_cyclin-box"/>
</dbReference>
<feature type="compositionally biased region" description="Basic and acidic residues" evidence="14">
    <location>
        <begin position="62"/>
        <end position="84"/>
    </location>
</feature>
<dbReference type="InterPro" id="IPR057326">
    <property type="entry name" value="KR_dom"/>
</dbReference>
<evidence type="ECO:0000313" key="19">
    <source>
        <dbReference type="Proteomes" id="UP000521872"/>
    </source>
</evidence>
<name>A0A8H4VMP1_9AGAR</name>
<dbReference type="InterPro" id="IPR054357">
    <property type="entry name" value="MFE-2_N"/>
</dbReference>
<dbReference type="InterPro" id="IPR029069">
    <property type="entry name" value="HotDog_dom_sf"/>
</dbReference>
<dbReference type="InterPro" id="IPR013763">
    <property type="entry name" value="Cyclin-like_dom"/>
</dbReference>
<evidence type="ECO:0000256" key="6">
    <source>
        <dbReference type="ARBA" id="ARBA00022857"/>
    </source>
</evidence>
<dbReference type="Pfam" id="PF01575">
    <property type="entry name" value="MaoC_dehydratas"/>
    <property type="match status" value="1"/>
</dbReference>
<evidence type="ECO:0000256" key="2">
    <source>
        <dbReference type="ARBA" id="ARBA00005005"/>
    </source>
</evidence>
<feature type="domain" description="Ketoreductase" evidence="16">
    <location>
        <begin position="555"/>
        <end position="747"/>
    </location>
</feature>
<gene>
    <name evidence="18" type="ORF">D9613_007764</name>
</gene>
<dbReference type="CDD" id="cd05353">
    <property type="entry name" value="hydroxyacyl-CoA-like_DH_SDR_c-like"/>
    <property type="match status" value="1"/>
</dbReference>
<dbReference type="Gene3D" id="1.10.472.10">
    <property type="entry name" value="Cyclin-like"/>
    <property type="match status" value="2"/>
</dbReference>
<keyword evidence="8" id="KW-0443">Lipid metabolism</keyword>
<dbReference type="GO" id="GO:0006635">
    <property type="term" value="P:fatty acid beta-oxidation"/>
    <property type="evidence" value="ECO:0007669"/>
    <property type="project" value="UniProtKB-UniPathway"/>
</dbReference>
<feature type="domain" description="Cyclin-like" evidence="15">
    <location>
        <begin position="377"/>
        <end position="457"/>
    </location>
</feature>
<evidence type="ECO:0000256" key="7">
    <source>
        <dbReference type="ARBA" id="ARBA00023002"/>
    </source>
</evidence>
<keyword evidence="6" id="KW-0521">NADP</keyword>
<evidence type="ECO:0000256" key="1">
    <source>
        <dbReference type="ARBA" id="ARBA00004275"/>
    </source>
</evidence>
<evidence type="ECO:0000256" key="4">
    <source>
        <dbReference type="ARBA" id="ARBA00022618"/>
    </source>
</evidence>
<dbReference type="InterPro" id="IPR036915">
    <property type="entry name" value="Cyclin-like_sf"/>
</dbReference>
<dbReference type="SMART" id="SM00822">
    <property type="entry name" value="PKS_KR"/>
    <property type="match status" value="1"/>
</dbReference>
<dbReference type="GO" id="GO:0051301">
    <property type="term" value="P:cell division"/>
    <property type="evidence" value="ECO:0007669"/>
    <property type="project" value="UniProtKB-KW"/>
</dbReference>
<evidence type="ECO:0000256" key="5">
    <source>
        <dbReference type="ARBA" id="ARBA00022832"/>
    </source>
</evidence>
<evidence type="ECO:0000259" key="17">
    <source>
        <dbReference type="SMART" id="SM01332"/>
    </source>
</evidence>
<comment type="subcellular location">
    <subcellularLocation>
        <location evidence="1">Peroxisome</location>
    </subcellularLocation>
</comment>
<evidence type="ECO:0000313" key="18">
    <source>
        <dbReference type="EMBL" id="KAF4613725.1"/>
    </source>
</evidence>
<keyword evidence="7" id="KW-0560">Oxidoreductase</keyword>
<dbReference type="SUPFAM" id="SSF47954">
    <property type="entry name" value="Cyclin-like"/>
    <property type="match status" value="2"/>
</dbReference>
<accession>A0A8H4VMP1</accession>
<evidence type="ECO:0000256" key="13">
    <source>
        <dbReference type="RuleBase" id="RU000383"/>
    </source>
</evidence>
<dbReference type="PRINTS" id="PR00080">
    <property type="entry name" value="SDRFAMILY"/>
</dbReference>
<dbReference type="FunFam" id="3.40.50.720:FF:000084">
    <property type="entry name" value="Short-chain dehydrogenase reductase"/>
    <property type="match status" value="2"/>
</dbReference>
<dbReference type="SMART" id="SM01332">
    <property type="entry name" value="Cyclin_C"/>
    <property type="match status" value="1"/>
</dbReference>
<dbReference type="InterPro" id="IPR002347">
    <property type="entry name" value="SDR_fam"/>
</dbReference>
<organism evidence="18 19">
    <name type="scientific">Agrocybe pediades</name>
    <dbReference type="NCBI Taxonomy" id="84607"/>
    <lineage>
        <taxon>Eukaryota</taxon>
        <taxon>Fungi</taxon>
        <taxon>Dikarya</taxon>
        <taxon>Basidiomycota</taxon>
        <taxon>Agaricomycotina</taxon>
        <taxon>Agaricomycetes</taxon>
        <taxon>Agaricomycetidae</taxon>
        <taxon>Agaricales</taxon>
        <taxon>Agaricineae</taxon>
        <taxon>Strophariaceae</taxon>
        <taxon>Agrocybe</taxon>
    </lineage>
</organism>
<dbReference type="FunFam" id="1.10.472.10:FF:000001">
    <property type="entry name" value="G2/mitotic-specific cyclin"/>
    <property type="match status" value="1"/>
</dbReference>
<feature type="domain" description="Cyclin-like" evidence="15">
    <location>
        <begin position="279"/>
        <end position="363"/>
    </location>
</feature>
<dbReference type="InterPro" id="IPR020904">
    <property type="entry name" value="Sc_DH/Rdtase_CS"/>
</dbReference>
<dbReference type="PANTHER" id="PTHR45024:SF2">
    <property type="entry name" value="SCP2 DOMAIN-CONTAINING PROTEIN"/>
    <property type="match status" value="1"/>
</dbReference>
<evidence type="ECO:0000256" key="10">
    <source>
        <dbReference type="ARBA" id="ARBA00023140"/>
    </source>
</evidence>
<feature type="region of interest" description="Disordered" evidence="14">
    <location>
        <begin position="116"/>
        <end position="153"/>
    </location>
</feature>
<dbReference type="Gene3D" id="3.10.129.10">
    <property type="entry name" value="Hotdog Thioesterase"/>
    <property type="match status" value="1"/>
</dbReference>
<keyword evidence="12" id="KW-0131">Cell cycle</keyword>
<dbReference type="Gene3D" id="3.40.50.720">
    <property type="entry name" value="NAD(P)-binding Rossmann-like Domain"/>
    <property type="match status" value="2"/>
</dbReference>
<evidence type="ECO:0000256" key="8">
    <source>
        <dbReference type="ARBA" id="ARBA00023098"/>
    </source>
</evidence>
<keyword evidence="4" id="KW-0132">Cell division</keyword>
<comment type="caution">
    <text evidence="18">The sequence shown here is derived from an EMBL/GenBank/DDBJ whole genome shotgun (WGS) entry which is preliminary data.</text>
</comment>
<dbReference type="EMBL" id="JAACJL010000045">
    <property type="protein sequence ID" value="KAF4613725.1"/>
    <property type="molecule type" value="Genomic_DNA"/>
</dbReference>
<dbReference type="SMART" id="SM00385">
    <property type="entry name" value="CYCLIN"/>
    <property type="match status" value="2"/>
</dbReference>
<keyword evidence="19" id="KW-1185">Reference proteome</keyword>
<dbReference type="CDD" id="cd20512">
    <property type="entry name" value="CYCLIN_CLBs_yeast_rpt2"/>
    <property type="match status" value="1"/>
</dbReference>
<dbReference type="Pfam" id="PF22622">
    <property type="entry name" value="MFE-2_hydrat-2_N"/>
    <property type="match status" value="1"/>
</dbReference>
<dbReference type="InterPro" id="IPR006671">
    <property type="entry name" value="Cyclin_N"/>
</dbReference>
<evidence type="ECO:0000256" key="9">
    <source>
        <dbReference type="ARBA" id="ARBA00023127"/>
    </source>
</evidence>
<dbReference type="InterPro" id="IPR051687">
    <property type="entry name" value="Peroxisomal_Beta-Oxidation"/>
</dbReference>
<evidence type="ECO:0000256" key="14">
    <source>
        <dbReference type="SAM" id="MobiDB-lite"/>
    </source>
</evidence>
<evidence type="ECO:0000256" key="12">
    <source>
        <dbReference type="ARBA" id="ARBA00023306"/>
    </source>
</evidence>
<dbReference type="Proteomes" id="UP000521872">
    <property type="component" value="Unassembled WGS sequence"/>
</dbReference>
<dbReference type="GO" id="GO:0016491">
    <property type="term" value="F:oxidoreductase activity"/>
    <property type="evidence" value="ECO:0007669"/>
    <property type="project" value="UniProtKB-KW"/>
</dbReference>
<dbReference type="InterPro" id="IPR004367">
    <property type="entry name" value="Cyclin_C-dom"/>
</dbReference>
<dbReference type="PRINTS" id="PR00081">
    <property type="entry name" value="GDHRDH"/>
</dbReference>
<proteinExistence type="inferred from homology"/>
<keyword evidence="5" id="KW-0276">Fatty acid metabolism</keyword>
<protein>
    <submittedName>
        <fullName evidence="18">Uncharacterized protein</fullName>
    </submittedName>
</protein>
<feature type="domain" description="Cyclin C-terminal" evidence="17">
    <location>
        <begin position="373"/>
        <end position="487"/>
    </location>
</feature>
<dbReference type="UniPathway" id="UPA00659"/>
<comment type="similarity">
    <text evidence="13">Belongs to the cyclin family.</text>
</comment>
<dbReference type="PROSITE" id="PS00061">
    <property type="entry name" value="ADH_SHORT"/>
    <property type="match status" value="2"/>
</dbReference>
<evidence type="ECO:0000259" key="15">
    <source>
        <dbReference type="SMART" id="SM00385"/>
    </source>
</evidence>
<dbReference type="GO" id="GO:0004300">
    <property type="term" value="F:enoyl-CoA hydratase activity"/>
    <property type="evidence" value="ECO:0007669"/>
    <property type="project" value="UniProtKB-ARBA"/>
</dbReference>
<evidence type="ECO:0000259" key="16">
    <source>
        <dbReference type="SMART" id="SM00822"/>
    </source>
</evidence>
<keyword evidence="9 13" id="KW-0195">Cyclin</keyword>
<reference evidence="18 19" key="1">
    <citation type="submission" date="2019-12" db="EMBL/GenBank/DDBJ databases">
        <authorList>
            <person name="Floudas D."/>
            <person name="Bentzer J."/>
            <person name="Ahren D."/>
            <person name="Johansson T."/>
            <person name="Persson P."/>
            <person name="Tunlid A."/>
        </authorList>
    </citation>
    <scope>NUCLEOTIDE SEQUENCE [LARGE SCALE GENOMIC DNA]</scope>
    <source>
        <strain evidence="18 19">CBS 102.39</strain>
    </source>
</reference>
<dbReference type="InterPro" id="IPR036291">
    <property type="entry name" value="NAD(P)-bd_dom_sf"/>
</dbReference>
<feature type="region of interest" description="Disordered" evidence="14">
    <location>
        <begin position="1"/>
        <end position="28"/>
    </location>
</feature>
<dbReference type="PROSITE" id="PS00292">
    <property type="entry name" value="CYCLINS"/>
    <property type="match status" value="1"/>
</dbReference>
<feature type="region of interest" description="Disordered" evidence="14">
    <location>
        <begin position="1350"/>
        <end position="1379"/>
    </location>
</feature>
<dbReference type="Pfam" id="PF02984">
    <property type="entry name" value="Cyclin_C"/>
    <property type="match status" value="1"/>
</dbReference>
<evidence type="ECO:0000256" key="11">
    <source>
        <dbReference type="ARBA" id="ARBA00023239"/>
    </source>
</evidence>
<dbReference type="GO" id="GO:0005777">
    <property type="term" value="C:peroxisome"/>
    <property type="evidence" value="ECO:0007669"/>
    <property type="project" value="UniProtKB-SubCell"/>
</dbReference>
<dbReference type="SUPFAM" id="SSF51735">
    <property type="entry name" value="NAD(P)-binding Rossmann-fold domains"/>
    <property type="match status" value="2"/>
</dbReference>